<dbReference type="InterPro" id="IPR036493">
    <property type="entry name" value="YunC_sf"/>
</dbReference>
<accession>A0ABU9SQ17</accession>
<evidence type="ECO:0000313" key="2">
    <source>
        <dbReference type="EMBL" id="MEM5495969.1"/>
    </source>
</evidence>
<protein>
    <submittedName>
        <fullName evidence="2">YunC family protein</fullName>
    </submittedName>
</protein>
<dbReference type="InterPro" id="IPR014931">
    <property type="entry name" value="DUF1805"/>
</dbReference>
<organism evidence="2 3">
    <name type="scientific">Paraglaciecola mesophila</name>
    <dbReference type="NCBI Taxonomy" id="197222"/>
    <lineage>
        <taxon>Bacteria</taxon>
        <taxon>Pseudomonadati</taxon>
        <taxon>Pseudomonadota</taxon>
        <taxon>Gammaproteobacteria</taxon>
        <taxon>Alteromonadales</taxon>
        <taxon>Alteromonadaceae</taxon>
        <taxon>Paraglaciecola</taxon>
    </lineage>
</organism>
<keyword evidence="1" id="KW-0732">Signal</keyword>
<feature type="signal peptide" evidence="1">
    <location>
        <begin position="1"/>
        <end position="19"/>
    </location>
</feature>
<dbReference type="RefSeq" id="WP_342880593.1">
    <property type="nucleotide sequence ID" value="NZ_JBBMQS010000001.1"/>
</dbReference>
<dbReference type="Gene3D" id="3.30.1980.10">
    <property type="entry name" value="Hypothetical protein YunC"/>
    <property type="match status" value="1"/>
</dbReference>
<comment type="caution">
    <text evidence="2">The sequence shown here is derived from an EMBL/GenBank/DDBJ whole genome shotgun (WGS) entry which is preliminary data.</text>
</comment>
<gene>
    <name evidence="2" type="ORF">WNY77_01030</name>
</gene>
<dbReference type="SUPFAM" id="SSF102891">
    <property type="entry name" value="Hypothetical protein Ta1206"/>
    <property type="match status" value="1"/>
</dbReference>
<evidence type="ECO:0000256" key="1">
    <source>
        <dbReference type="SAM" id="SignalP"/>
    </source>
</evidence>
<dbReference type="Pfam" id="PF08827">
    <property type="entry name" value="DUF1805"/>
    <property type="match status" value="1"/>
</dbReference>
<keyword evidence="3" id="KW-1185">Reference proteome</keyword>
<dbReference type="Proteomes" id="UP001461163">
    <property type="component" value="Unassembled WGS sequence"/>
</dbReference>
<proteinExistence type="predicted"/>
<evidence type="ECO:0000313" key="3">
    <source>
        <dbReference type="Proteomes" id="UP001461163"/>
    </source>
</evidence>
<dbReference type="EMBL" id="JBBMQS010000001">
    <property type="protein sequence ID" value="MEM5495969.1"/>
    <property type="molecule type" value="Genomic_DNA"/>
</dbReference>
<feature type="chain" id="PRO_5045098809" evidence="1">
    <location>
        <begin position="20"/>
        <end position="108"/>
    </location>
</feature>
<sequence length="108" mass="11577">MSKLLGVALGLMFTATAQGEDFDWGELKRERIELKLPLLTVQGEQGLLACGYVDVNTCNKTGEACAIVSGVKTHEDMLQKPVLLVSKAARALGVEPGMTGTQALELMR</sequence>
<reference evidence="2 3" key="1">
    <citation type="submission" date="2024-03" db="EMBL/GenBank/DDBJ databases">
        <title>Community enrichment and isolation of bacterial strains for fucoidan degradation.</title>
        <authorList>
            <person name="Sichert A."/>
        </authorList>
    </citation>
    <scope>NUCLEOTIDE SEQUENCE [LARGE SCALE GENOMIC DNA]</scope>
    <source>
        <strain evidence="2 3">AS12</strain>
    </source>
</reference>
<name>A0ABU9SQ17_9ALTE</name>